<feature type="transmembrane region" description="Helical" evidence="1">
    <location>
        <begin position="54"/>
        <end position="74"/>
    </location>
</feature>
<name>A0A9N9MS66_9CUCU</name>
<evidence type="ECO:0000256" key="1">
    <source>
        <dbReference type="SAM" id="Phobius"/>
    </source>
</evidence>
<sequence>MQMENVKLCTLHGNHRRNYNVTSVLKYVCYNYQTCCDRGNGCCPALMFKYYESWTFWIFVFGIILLCYLLCWYCKKLEKERQSAQDRQDNQRNVDTNSVDNLLQTLISMYRNRLVVPNPNESVQNVDENKASADPPPKYVDALTMPKPLENSDAVNISSDGVTSDTTVPSVDIQSFTVIEIDGEDESVPSYEEAVKEIP</sequence>
<keyword evidence="1" id="KW-1133">Transmembrane helix</keyword>
<dbReference type="AlphaFoldDB" id="A0A9N9MS66"/>
<proteinExistence type="predicted"/>
<evidence type="ECO:0000313" key="2">
    <source>
        <dbReference type="EMBL" id="CAG9770438.1"/>
    </source>
</evidence>
<dbReference type="InterPro" id="IPR021684">
    <property type="entry name" value="WBP1-like"/>
</dbReference>
<reference evidence="2" key="1">
    <citation type="submission" date="2022-01" db="EMBL/GenBank/DDBJ databases">
        <authorList>
            <person name="King R."/>
        </authorList>
    </citation>
    <scope>NUCLEOTIDE SEQUENCE</scope>
</reference>
<accession>A0A9N9MS66</accession>
<dbReference type="Proteomes" id="UP001152799">
    <property type="component" value="Chromosome 6"/>
</dbReference>
<evidence type="ECO:0000313" key="3">
    <source>
        <dbReference type="Proteomes" id="UP001152799"/>
    </source>
</evidence>
<keyword evidence="1" id="KW-0812">Transmembrane</keyword>
<dbReference type="Pfam" id="PF11669">
    <property type="entry name" value="WBP-1"/>
    <property type="match status" value="1"/>
</dbReference>
<protein>
    <recommendedName>
        <fullName evidence="4">WW domain binding protein 1-like</fullName>
    </recommendedName>
</protein>
<organism evidence="2 3">
    <name type="scientific">Ceutorhynchus assimilis</name>
    <name type="common">cabbage seed weevil</name>
    <dbReference type="NCBI Taxonomy" id="467358"/>
    <lineage>
        <taxon>Eukaryota</taxon>
        <taxon>Metazoa</taxon>
        <taxon>Ecdysozoa</taxon>
        <taxon>Arthropoda</taxon>
        <taxon>Hexapoda</taxon>
        <taxon>Insecta</taxon>
        <taxon>Pterygota</taxon>
        <taxon>Neoptera</taxon>
        <taxon>Endopterygota</taxon>
        <taxon>Coleoptera</taxon>
        <taxon>Polyphaga</taxon>
        <taxon>Cucujiformia</taxon>
        <taxon>Curculionidae</taxon>
        <taxon>Ceutorhynchinae</taxon>
        <taxon>Ceutorhynchus</taxon>
    </lineage>
</organism>
<keyword evidence="1" id="KW-0472">Membrane</keyword>
<gene>
    <name evidence="2" type="ORF">CEUTPL_LOCUS10892</name>
</gene>
<keyword evidence="3" id="KW-1185">Reference proteome</keyword>
<dbReference type="EMBL" id="OU892282">
    <property type="protein sequence ID" value="CAG9770438.1"/>
    <property type="molecule type" value="Genomic_DNA"/>
</dbReference>
<dbReference type="OrthoDB" id="6779463at2759"/>
<evidence type="ECO:0008006" key="4">
    <source>
        <dbReference type="Google" id="ProtNLM"/>
    </source>
</evidence>